<dbReference type="AlphaFoldDB" id="A0A8E0I7M7"/>
<protein>
    <submittedName>
        <fullName evidence="1">3-ketoacyl-CoA thiolase, Acetyl-CoA acetyltransferase</fullName>
        <ecNumber evidence="1">2.3.1.16</ecNumber>
        <ecNumber evidence="1">2.3.1.9</ecNumber>
    </submittedName>
</protein>
<dbReference type="GO" id="GO:0003985">
    <property type="term" value="F:acetyl-CoA C-acetyltransferase activity"/>
    <property type="evidence" value="ECO:0007669"/>
    <property type="project" value="UniProtKB-EC"/>
</dbReference>
<keyword evidence="1" id="KW-0808">Transferase</keyword>
<dbReference type="EMBL" id="ANKW01000003">
    <property type="protein sequence ID" value="EPC21318.1"/>
    <property type="molecule type" value="Genomic_DNA"/>
</dbReference>
<dbReference type="EC" id="2.3.1.9" evidence="1"/>
<name>A0A8E0I7M7_LACPA</name>
<organism evidence="1 2">
    <name type="scientific">Lacticaseibacillus paracasei subsp. paracasei Lpp122</name>
    <dbReference type="NCBI Taxonomy" id="1256218"/>
    <lineage>
        <taxon>Bacteria</taxon>
        <taxon>Bacillati</taxon>
        <taxon>Bacillota</taxon>
        <taxon>Bacilli</taxon>
        <taxon>Lactobacillales</taxon>
        <taxon>Lactobacillaceae</taxon>
        <taxon>Lacticaseibacillus</taxon>
    </lineage>
</organism>
<sequence length="79" mass="8800">MCRFLGLRTRLGEREQARMCQAFLGSTLIKLDPIVRVGSAAIRGGDREARVVGTTSSQRASPARCLEARPWSKRRKPLC</sequence>
<evidence type="ECO:0000313" key="1">
    <source>
        <dbReference type="EMBL" id="EPC21318.1"/>
    </source>
</evidence>
<gene>
    <name evidence="1" type="ORF">Lpp122_0395</name>
</gene>
<proteinExistence type="predicted"/>
<comment type="caution">
    <text evidence="1">The sequence shown here is derived from an EMBL/GenBank/DDBJ whole genome shotgun (WGS) entry which is preliminary data.</text>
</comment>
<accession>A0A8E0I7M7</accession>
<dbReference type="EC" id="2.3.1.16" evidence="1"/>
<keyword evidence="1" id="KW-0012">Acyltransferase</keyword>
<dbReference type="Proteomes" id="UP000014281">
    <property type="component" value="Unassembled WGS sequence"/>
</dbReference>
<reference evidence="1 2" key="1">
    <citation type="journal article" date="2013" name="PLoS ONE">
        <title>Lactobacillus paracasei comparative genomics: towards species pan-genome definition and exploitation of diversity.</title>
        <authorList>
            <person name="Smokvina T."/>
            <person name="Wels M."/>
            <person name="Polka J."/>
            <person name="Chervaux C."/>
            <person name="Brisse S."/>
            <person name="Boekhorst J."/>
            <person name="van Hylckama Vlieg J.E."/>
            <person name="Siezen R.J."/>
        </authorList>
    </citation>
    <scope>NUCLEOTIDE SEQUENCE [LARGE SCALE GENOMIC DNA]</scope>
    <source>
        <strain evidence="1 2">Lpp122</strain>
    </source>
</reference>
<evidence type="ECO:0000313" key="2">
    <source>
        <dbReference type="Proteomes" id="UP000014281"/>
    </source>
</evidence>